<evidence type="ECO:0000256" key="3">
    <source>
        <dbReference type="ARBA" id="ARBA00022801"/>
    </source>
</evidence>
<dbReference type="Pfam" id="PF00488">
    <property type="entry name" value="MutS_V"/>
    <property type="match status" value="1"/>
</dbReference>
<dbReference type="InterPro" id="IPR046893">
    <property type="entry name" value="MSSS"/>
</dbReference>
<keyword evidence="5 7" id="KW-0694">RNA-binding</keyword>
<dbReference type="InterPro" id="IPR036063">
    <property type="entry name" value="Smr_dom_sf"/>
</dbReference>
<keyword evidence="4 7" id="KW-0067">ATP-binding</keyword>
<dbReference type="EC" id="3.6.4.-" evidence="7"/>
<dbReference type="PANTHER" id="PTHR48466">
    <property type="entry name" value="OS10G0509000 PROTEIN-RELATED"/>
    <property type="match status" value="1"/>
</dbReference>
<keyword evidence="7" id="KW-0255">Endonuclease</keyword>
<evidence type="ECO:0000313" key="12">
    <source>
        <dbReference type="Proteomes" id="UP000069771"/>
    </source>
</evidence>
<evidence type="ECO:0000259" key="10">
    <source>
        <dbReference type="PROSITE" id="PS50828"/>
    </source>
</evidence>
<dbReference type="GO" id="GO:0016887">
    <property type="term" value="F:ATP hydrolysis activity"/>
    <property type="evidence" value="ECO:0007669"/>
    <property type="project" value="InterPro"/>
</dbReference>
<reference evidence="11 12" key="1">
    <citation type="journal article" date="2016" name="Gut Pathog.">
        <title>Whole genome sequencing of "Faecalibaculum rodentium" ALO17, isolated from C57BL/6J laboratory mouse feces.</title>
        <authorList>
            <person name="Lim S."/>
            <person name="Chang D.H."/>
            <person name="Ahn S."/>
            <person name="Kim B.C."/>
        </authorList>
    </citation>
    <scope>NUCLEOTIDE SEQUENCE [LARGE SCALE GENOMIC DNA]</scope>
    <source>
        <strain evidence="11 12">Alo17</strain>
    </source>
</reference>
<dbReference type="SMART" id="SM00534">
    <property type="entry name" value="MUTSac"/>
    <property type="match status" value="1"/>
</dbReference>
<evidence type="ECO:0000256" key="2">
    <source>
        <dbReference type="ARBA" id="ARBA00022741"/>
    </source>
</evidence>
<name>A0A140DVB5_9FIRM</name>
<feature type="domain" description="Smr" evidence="10">
    <location>
        <begin position="703"/>
        <end position="778"/>
    </location>
</feature>
<sequence>MRNDQTFRQELNQALDYADILDRIAGYASFSGSAARIREAMPVTDRIFVREQLDLAQEARTFTQNGQSASLAGITDIRSVLQMAQKGQVLTTQELLEVYLFLRAVDGLSRAFDAGLYPKLSELADSLVADSRLESAIQDAVGMDGTLKPDASPALVRLNRELTQSRASLAARGREFVKMNSPALMEHMTTSIGGRLCVLVKAQDKYRFGGMIHGSSQSGQAFYVEPAAFVEANSHVQSLQAEIEEEKHRICRDLTKRVGNAAFSLESDFETVTEIDTALAKGRWVLDVDGVIPSLQERDGSLRLVHAVHPLLDREKAVANDYRLKPRQQVLMISGPNMGGKTVTLKTVGICVVLAQAGFPVPAHEALLPWYESMWFDIGDNQSISENLSTFSSHMTRISGLVSSAGRGTFALLDEVGNGTDPLEGASLAVAVLEDLMDKGATVLTSTHYSQVKSWGKAADGVLVSSMEFDAETLQPTYRYVEDVSGASYAFDIAARCGLPTSVIDRARERKEQEASQVQRELENLERLQETVRHKEERFRSLIDDAHRLQKEADQEKEKARKDRQRIREEYAANLDSMLDEKREEAERIIQDLKGKEKLHELVADRTKLNSLGQDEEADGAEPETSASTKPHVFHVGDYVRLTGLNTHGEIVDIRRKEATVLANGIRTRVKLSKLEPMARPVIRKPERTHRVDAVASRFPSELNIIGMRVEEGLDALDHYLDQAVVHHATVVRIIHGMGTGRLRSAVWKDLSKRSTIKSYEAAGPSDGGLGATIVTLR</sequence>
<dbReference type="Gene3D" id="3.40.50.300">
    <property type="entry name" value="P-loop containing nucleotide triphosphate hydrolases"/>
    <property type="match status" value="1"/>
</dbReference>
<dbReference type="PIRSF" id="PIRSF005814">
    <property type="entry name" value="MutS_YshD"/>
    <property type="match status" value="1"/>
</dbReference>
<dbReference type="SUPFAM" id="SSF160443">
    <property type="entry name" value="SMR domain-like"/>
    <property type="match status" value="1"/>
</dbReference>
<keyword evidence="3 7" id="KW-0378">Hydrolase</keyword>
<feature type="coiled-coil region" evidence="8">
    <location>
        <begin position="504"/>
        <end position="599"/>
    </location>
</feature>
<gene>
    <name evidence="7" type="primary">mutS2</name>
    <name evidence="7" type="synonym">rqcU</name>
    <name evidence="11" type="ORF">AALO17_14580</name>
</gene>
<accession>A0A140DVB5</accession>
<dbReference type="InterPro" id="IPR007696">
    <property type="entry name" value="DNA_mismatch_repair_MutS_core"/>
</dbReference>
<dbReference type="GO" id="GO:0043023">
    <property type="term" value="F:ribosomal large subunit binding"/>
    <property type="evidence" value="ECO:0007669"/>
    <property type="project" value="UniProtKB-UniRule"/>
</dbReference>
<dbReference type="KEGG" id="fro:AALO17_14580"/>
<dbReference type="InterPro" id="IPR045076">
    <property type="entry name" value="MutS"/>
</dbReference>
<organism evidence="11 12">
    <name type="scientific">Faecalibaculum rodentium</name>
    <dbReference type="NCBI Taxonomy" id="1702221"/>
    <lineage>
        <taxon>Bacteria</taxon>
        <taxon>Bacillati</taxon>
        <taxon>Bacillota</taxon>
        <taxon>Erysipelotrichia</taxon>
        <taxon>Erysipelotrichales</taxon>
        <taxon>Erysipelotrichaceae</taxon>
        <taxon>Faecalibaculum</taxon>
    </lineage>
</organism>
<protein>
    <recommendedName>
        <fullName evidence="7">Endonuclease MutS2</fullName>
        <ecNumber evidence="7">3.1.-.-</ecNumber>
    </recommendedName>
    <alternativeName>
        <fullName evidence="7">Ribosome-associated protein quality control-upstream factor</fullName>
        <shortName evidence="7">RQC-upstream factor</shortName>
        <shortName evidence="7">RqcU</shortName>
        <ecNumber evidence="7">3.6.4.-</ecNumber>
    </alternativeName>
</protein>
<dbReference type="Proteomes" id="UP000069771">
    <property type="component" value="Chromosome"/>
</dbReference>
<evidence type="ECO:0000256" key="5">
    <source>
        <dbReference type="ARBA" id="ARBA00022884"/>
    </source>
</evidence>
<dbReference type="InterPro" id="IPR027417">
    <property type="entry name" value="P-loop_NTPase"/>
</dbReference>
<dbReference type="OrthoDB" id="9808166at2"/>
<dbReference type="Pfam" id="PF01713">
    <property type="entry name" value="Smr"/>
    <property type="match status" value="1"/>
</dbReference>
<keyword evidence="6 7" id="KW-0238">DNA-binding</keyword>
<dbReference type="GO" id="GO:0005524">
    <property type="term" value="F:ATP binding"/>
    <property type="evidence" value="ECO:0007669"/>
    <property type="project" value="UniProtKB-UniRule"/>
</dbReference>
<comment type="similarity">
    <text evidence="7">Belongs to the DNA mismatch repair MutS family. MutS2 subfamily.</text>
</comment>
<keyword evidence="12" id="KW-1185">Reference proteome</keyword>
<feature type="binding site" evidence="7">
    <location>
        <begin position="335"/>
        <end position="342"/>
    </location>
    <ligand>
        <name>ATP</name>
        <dbReference type="ChEBI" id="CHEBI:30616"/>
    </ligand>
</feature>
<evidence type="ECO:0000256" key="6">
    <source>
        <dbReference type="ARBA" id="ARBA00023125"/>
    </source>
</evidence>
<evidence type="ECO:0000313" key="11">
    <source>
        <dbReference type="EMBL" id="AMK54592.1"/>
    </source>
</evidence>
<keyword evidence="7" id="KW-0540">Nuclease</keyword>
<feature type="region of interest" description="Disordered" evidence="9">
    <location>
        <begin position="607"/>
        <end position="629"/>
    </location>
</feature>
<keyword evidence="8" id="KW-0175">Coiled coil</keyword>
<dbReference type="RefSeq" id="WP_158507747.1">
    <property type="nucleotide sequence ID" value="NZ_CP011391.1"/>
</dbReference>
<comment type="function">
    <text evidence="7">Endonuclease that is involved in the suppression of homologous recombination and thus may have a key role in the control of bacterial genetic diversity.</text>
</comment>
<dbReference type="GO" id="GO:0019843">
    <property type="term" value="F:rRNA binding"/>
    <property type="evidence" value="ECO:0007669"/>
    <property type="project" value="UniProtKB-UniRule"/>
</dbReference>
<comment type="function">
    <text evidence="7">Acts as a ribosome collision sensor, splitting the ribosome into its 2 subunits. Detects stalled/collided 70S ribosomes which it binds and splits by an ATP-hydrolysis driven conformational change. Acts upstream of the ribosome quality control system (RQC), a ribosome-associated complex that mediates the extraction of incompletely synthesized nascent chains from stalled ribosomes and their subsequent degradation. Probably generates substrates for RQC.</text>
</comment>
<dbReference type="NCBIfam" id="TIGR01069">
    <property type="entry name" value="mutS2"/>
    <property type="match status" value="1"/>
</dbReference>
<dbReference type="HAMAP" id="MF_00092">
    <property type="entry name" value="MutS2"/>
    <property type="match status" value="1"/>
</dbReference>
<dbReference type="FunFam" id="3.40.50.300:FF:000830">
    <property type="entry name" value="Endonuclease MutS2"/>
    <property type="match status" value="1"/>
</dbReference>
<comment type="subunit">
    <text evidence="7">Homodimer. Binds to stalled ribosomes, contacting rRNA.</text>
</comment>
<dbReference type="SUPFAM" id="SSF48334">
    <property type="entry name" value="DNA repair protein MutS, domain III"/>
    <property type="match status" value="1"/>
</dbReference>
<dbReference type="GO" id="GO:0072344">
    <property type="term" value="P:rescue of stalled ribosome"/>
    <property type="evidence" value="ECO:0007669"/>
    <property type="project" value="UniProtKB-UniRule"/>
</dbReference>
<dbReference type="SUPFAM" id="SSF52540">
    <property type="entry name" value="P-loop containing nucleoside triphosphate hydrolases"/>
    <property type="match status" value="1"/>
</dbReference>
<dbReference type="GO" id="GO:0045910">
    <property type="term" value="P:negative regulation of DNA recombination"/>
    <property type="evidence" value="ECO:0007669"/>
    <property type="project" value="InterPro"/>
</dbReference>
<dbReference type="Pfam" id="PF20297">
    <property type="entry name" value="MSSS"/>
    <property type="match status" value="1"/>
</dbReference>
<evidence type="ECO:0000256" key="7">
    <source>
        <dbReference type="HAMAP-Rule" id="MF_00092"/>
    </source>
</evidence>
<dbReference type="GO" id="GO:0030983">
    <property type="term" value="F:mismatched DNA binding"/>
    <property type="evidence" value="ECO:0007669"/>
    <property type="project" value="InterPro"/>
</dbReference>
<evidence type="ECO:0000256" key="4">
    <source>
        <dbReference type="ARBA" id="ARBA00022840"/>
    </source>
</evidence>
<dbReference type="InterPro" id="IPR036187">
    <property type="entry name" value="DNA_mismatch_repair_MutS_sf"/>
</dbReference>
<dbReference type="STRING" id="1702221.AALO17_14580"/>
<dbReference type="SMART" id="SM00463">
    <property type="entry name" value="SMR"/>
    <property type="match status" value="1"/>
</dbReference>
<dbReference type="Gene3D" id="3.30.1370.110">
    <property type="match status" value="1"/>
</dbReference>
<evidence type="ECO:0000256" key="9">
    <source>
        <dbReference type="SAM" id="MobiDB-lite"/>
    </source>
</evidence>
<keyword evidence="2 7" id="KW-0547">Nucleotide-binding</keyword>
<dbReference type="GO" id="GO:0140664">
    <property type="term" value="F:ATP-dependent DNA damage sensor activity"/>
    <property type="evidence" value="ECO:0007669"/>
    <property type="project" value="InterPro"/>
</dbReference>
<dbReference type="PATRIC" id="fig|1702221.3.peg.1409"/>
<dbReference type="AlphaFoldDB" id="A0A140DVB5"/>
<dbReference type="EMBL" id="CP011391">
    <property type="protein sequence ID" value="AMK54592.1"/>
    <property type="molecule type" value="Genomic_DNA"/>
</dbReference>
<evidence type="ECO:0000256" key="8">
    <source>
        <dbReference type="SAM" id="Coils"/>
    </source>
</evidence>
<dbReference type="GeneID" id="78478155"/>
<keyword evidence="1 7" id="KW-0699">rRNA-binding</keyword>
<dbReference type="InterPro" id="IPR002625">
    <property type="entry name" value="Smr_dom"/>
</dbReference>
<dbReference type="InterPro" id="IPR000432">
    <property type="entry name" value="DNA_mismatch_repair_MutS_C"/>
</dbReference>
<dbReference type="GO" id="GO:0004519">
    <property type="term" value="F:endonuclease activity"/>
    <property type="evidence" value="ECO:0007669"/>
    <property type="project" value="UniProtKB-UniRule"/>
</dbReference>
<proteinExistence type="inferred from homology"/>
<dbReference type="SMART" id="SM00533">
    <property type="entry name" value="MUTSd"/>
    <property type="match status" value="1"/>
</dbReference>
<dbReference type="InterPro" id="IPR005747">
    <property type="entry name" value="MutS2"/>
</dbReference>
<dbReference type="EC" id="3.1.-.-" evidence="7"/>
<dbReference type="PROSITE" id="PS50828">
    <property type="entry name" value="SMR"/>
    <property type="match status" value="1"/>
</dbReference>
<evidence type="ECO:0000256" key="1">
    <source>
        <dbReference type="ARBA" id="ARBA00022730"/>
    </source>
</evidence>
<dbReference type="GO" id="GO:0006298">
    <property type="term" value="P:mismatch repair"/>
    <property type="evidence" value="ECO:0007669"/>
    <property type="project" value="InterPro"/>
</dbReference>
<dbReference type="PANTHER" id="PTHR48466:SF2">
    <property type="entry name" value="OS10G0509000 PROTEIN"/>
    <property type="match status" value="1"/>
</dbReference>